<comment type="caution">
    <text evidence="1">The sequence shown here is derived from an EMBL/GenBank/DDBJ whole genome shotgun (WGS) entry which is preliminary data.</text>
</comment>
<gene>
    <name evidence="1" type="ORF">B0A48_02654</name>
</gene>
<reference evidence="2" key="1">
    <citation type="submission" date="2017-03" db="EMBL/GenBank/DDBJ databases">
        <title>Genomes of endolithic fungi from Antarctica.</title>
        <authorList>
            <person name="Coleine C."/>
            <person name="Masonjones S."/>
            <person name="Stajich J.E."/>
        </authorList>
    </citation>
    <scope>NUCLEOTIDE SEQUENCE [LARGE SCALE GENOMIC DNA]</scope>
    <source>
        <strain evidence="2">CCFEE 5527</strain>
    </source>
</reference>
<protein>
    <submittedName>
        <fullName evidence="1">Uncharacterized protein</fullName>
    </submittedName>
</protein>
<dbReference type="Proteomes" id="UP000192596">
    <property type="component" value="Unassembled WGS sequence"/>
</dbReference>
<accession>A0A1V8TKX4</accession>
<evidence type="ECO:0000313" key="1">
    <source>
        <dbReference type="EMBL" id="OQO12015.1"/>
    </source>
</evidence>
<organism evidence="1 2">
    <name type="scientific">Cryoendolithus antarcticus</name>
    <dbReference type="NCBI Taxonomy" id="1507870"/>
    <lineage>
        <taxon>Eukaryota</taxon>
        <taxon>Fungi</taxon>
        <taxon>Dikarya</taxon>
        <taxon>Ascomycota</taxon>
        <taxon>Pezizomycotina</taxon>
        <taxon>Dothideomycetes</taxon>
        <taxon>Dothideomycetidae</taxon>
        <taxon>Cladosporiales</taxon>
        <taxon>Cladosporiaceae</taxon>
        <taxon>Cryoendolithus</taxon>
    </lineage>
</organism>
<dbReference type="InParanoid" id="A0A1V8TKX4"/>
<name>A0A1V8TKX4_9PEZI</name>
<dbReference type="AlphaFoldDB" id="A0A1V8TKX4"/>
<dbReference type="EMBL" id="NAJO01000005">
    <property type="protein sequence ID" value="OQO12015.1"/>
    <property type="molecule type" value="Genomic_DNA"/>
</dbReference>
<keyword evidence="2" id="KW-1185">Reference proteome</keyword>
<sequence>MLSSEPALMRGLVWTVFGQDMPAAAVYMVAVGILHGSCLQNGAKAGSQNTGYKPDFDFAARKADVPVAATSSVDRQGYFLATGRSHSSDKEQKAVIYFEDIRTANAGVDGDKIDDGVGHDEPMRHDIHYVEPVKDTLPWEGVENFAGNRKVNPNGTYFHWTIKSDRAAGDFKVGEPVGIAVDQDRSYRVYKANDRRSLFVKTLTDNEQYTFWPDYYCVDENNLPGYPDDVYLCLTYKDNEGQVLGRGVAWYQKGEDASSGAQPSVFDWVDQPNALIIMNLSGDAWASKLLDSPVLDNFECCISSNASGARKNALVGEATRGDRQGFYIYKDTAPALGKPTVVLHAYENPSNQFQMYTEYWCAATEREIDGGPFS</sequence>
<proteinExistence type="predicted"/>
<evidence type="ECO:0000313" key="2">
    <source>
        <dbReference type="Proteomes" id="UP000192596"/>
    </source>
</evidence>